<accession>A0A2Z5HAD3</accession>
<dbReference type="EMBL" id="MH382836">
    <property type="protein sequence ID" value="AXC36472.1"/>
    <property type="molecule type" value="Genomic_DNA"/>
</dbReference>
<evidence type="ECO:0000313" key="1">
    <source>
        <dbReference type="EMBL" id="AXC36472.1"/>
    </source>
</evidence>
<name>A0A2Z5HAD3_9CAUD</name>
<sequence length="75" mass="8702">MEYVLFDDGYIVVVEDTLDYKQIHEILVTVKGALEYYWLDPGRGWHRLTSDSTSSLRAYDSIEPPEIIKLVHMLG</sequence>
<proteinExistence type="predicted"/>
<evidence type="ECO:0000313" key="2">
    <source>
        <dbReference type="Proteomes" id="UP000252224"/>
    </source>
</evidence>
<reference evidence="1 2" key="1">
    <citation type="submission" date="2018-05" db="EMBL/GenBank/DDBJ databases">
        <title>Genomic characterization of a novel Pseudomonas phage phCDa.</title>
        <authorList>
            <person name="Chen C."/>
            <person name="Lu D."/>
            <person name="Wang J."/>
            <person name="Fu R."/>
        </authorList>
    </citation>
    <scope>NUCLEOTIDE SEQUENCE [LARGE SCALE GENOMIC DNA]</scope>
</reference>
<protein>
    <submittedName>
        <fullName evidence="1">Uncharacterized protein</fullName>
    </submittedName>
</protein>
<dbReference type="Proteomes" id="UP000252224">
    <property type="component" value="Segment"/>
</dbReference>
<keyword evidence="2" id="KW-1185">Reference proteome</keyword>
<organism evidence="1 2">
    <name type="scientific">Pseudomonas phage phCDa</name>
    <dbReference type="NCBI Taxonomy" id="2268587"/>
    <lineage>
        <taxon>Viruses</taxon>
        <taxon>Duplodnaviria</taxon>
        <taxon>Heunggongvirae</taxon>
        <taxon>Uroviricota</taxon>
        <taxon>Caudoviricetes</taxon>
        <taxon>Schitoviridae</taxon>
        <taxon>Shizishanvirus</taxon>
        <taxon>Shizishanvirus phCDa</taxon>
    </lineage>
</organism>
<gene>
    <name evidence="1" type="ORF">phCDa_28</name>
</gene>